<evidence type="ECO:0008006" key="5">
    <source>
        <dbReference type="Google" id="ProtNLM"/>
    </source>
</evidence>
<accession>A0ABX5M534</accession>
<dbReference type="EMBL" id="QICQ01000025">
    <property type="protein sequence ID" value="PXV79094.1"/>
    <property type="molecule type" value="Genomic_DNA"/>
</dbReference>
<evidence type="ECO:0000256" key="2">
    <source>
        <dbReference type="SAM" id="SignalP"/>
    </source>
</evidence>
<sequence length="109" mass="11922">MKKFHFLIGAIFAAFLISACDGEDSRKVLRNTGSPFGKVGGNFPDQKDETSKKKTQSVKERAEEGKRAVRENTGSPFGKVGGSHRDQKVDHKDDTNKAKPNGQPFGSLE</sequence>
<evidence type="ECO:0000256" key="1">
    <source>
        <dbReference type="SAM" id="MobiDB-lite"/>
    </source>
</evidence>
<feature type="region of interest" description="Disordered" evidence="1">
    <location>
        <begin position="30"/>
        <end position="109"/>
    </location>
</feature>
<dbReference type="Proteomes" id="UP000247780">
    <property type="component" value="Unassembled WGS sequence"/>
</dbReference>
<dbReference type="PROSITE" id="PS51257">
    <property type="entry name" value="PROKAR_LIPOPROTEIN"/>
    <property type="match status" value="1"/>
</dbReference>
<feature type="compositionally biased region" description="Basic and acidic residues" evidence="1">
    <location>
        <begin position="45"/>
        <end position="70"/>
    </location>
</feature>
<evidence type="ECO:0000313" key="3">
    <source>
        <dbReference type="EMBL" id="PXV79094.1"/>
    </source>
</evidence>
<organism evidence="3 4">
    <name type="scientific">Nitrosomonas eutropha</name>
    <dbReference type="NCBI Taxonomy" id="916"/>
    <lineage>
        <taxon>Bacteria</taxon>
        <taxon>Pseudomonadati</taxon>
        <taxon>Pseudomonadota</taxon>
        <taxon>Betaproteobacteria</taxon>
        <taxon>Nitrosomonadales</taxon>
        <taxon>Nitrosomonadaceae</taxon>
        <taxon>Nitrosomonas</taxon>
    </lineage>
</organism>
<evidence type="ECO:0000313" key="4">
    <source>
        <dbReference type="Proteomes" id="UP000247780"/>
    </source>
</evidence>
<feature type="signal peptide" evidence="2">
    <location>
        <begin position="1"/>
        <end position="19"/>
    </location>
</feature>
<comment type="caution">
    <text evidence="3">The sequence shown here is derived from an EMBL/GenBank/DDBJ whole genome shotgun (WGS) entry which is preliminary data.</text>
</comment>
<reference evidence="3 4" key="1">
    <citation type="submission" date="2018-04" db="EMBL/GenBank/DDBJ databases">
        <title>Active sludge and wastewater microbial communities from Klosterneuburg, Austria.</title>
        <authorList>
            <person name="Wagner M."/>
        </authorList>
    </citation>
    <scope>NUCLEOTIDE SEQUENCE [LARGE SCALE GENOMIC DNA]</scope>
    <source>
        <strain evidence="3 4">Nm 57</strain>
    </source>
</reference>
<dbReference type="RefSeq" id="WP_011630701.1">
    <property type="nucleotide sequence ID" value="NZ_QICQ01000025.1"/>
</dbReference>
<keyword evidence="2" id="KW-0732">Signal</keyword>
<protein>
    <recommendedName>
        <fullName evidence="5">Lipoprotein</fullName>
    </recommendedName>
</protein>
<keyword evidence="4" id="KW-1185">Reference proteome</keyword>
<proteinExistence type="predicted"/>
<name>A0ABX5M534_9PROT</name>
<gene>
    <name evidence="3" type="ORF">C8R14_12529</name>
</gene>
<feature type="chain" id="PRO_5045107945" description="Lipoprotein" evidence="2">
    <location>
        <begin position="20"/>
        <end position="109"/>
    </location>
</feature>
<feature type="compositionally biased region" description="Basic and acidic residues" evidence="1">
    <location>
        <begin position="83"/>
        <end position="97"/>
    </location>
</feature>